<name>A0A9W8MR26_9AGAR</name>
<dbReference type="Proteomes" id="UP001148786">
    <property type="component" value="Unassembled WGS sequence"/>
</dbReference>
<gene>
    <name evidence="2" type="ORF">NLJ89_g8140</name>
</gene>
<reference evidence="2" key="1">
    <citation type="submission" date="2022-07" db="EMBL/GenBank/DDBJ databases">
        <title>Genome Sequence of Agrocybe chaxingu.</title>
        <authorList>
            <person name="Buettner E."/>
        </authorList>
    </citation>
    <scope>NUCLEOTIDE SEQUENCE</scope>
    <source>
        <strain evidence="2">MP-N11</strain>
    </source>
</reference>
<keyword evidence="3" id="KW-1185">Reference proteome</keyword>
<protein>
    <recommendedName>
        <fullName evidence="1">CHAT domain-containing protein</fullName>
    </recommendedName>
</protein>
<proteinExistence type="predicted"/>
<comment type="caution">
    <text evidence="2">The sequence shown here is derived from an EMBL/GenBank/DDBJ whole genome shotgun (WGS) entry which is preliminary data.</text>
</comment>
<organism evidence="2 3">
    <name type="scientific">Agrocybe chaxingu</name>
    <dbReference type="NCBI Taxonomy" id="84603"/>
    <lineage>
        <taxon>Eukaryota</taxon>
        <taxon>Fungi</taxon>
        <taxon>Dikarya</taxon>
        <taxon>Basidiomycota</taxon>
        <taxon>Agaricomycotina</taxon>
        <taxon>Agaricomycetes</taxon>
        <taxon>Agaricomycetidae</taxon>
        <taxon>Agaricales</taxon>
        <taxon>Agaricineae</taxon>
        <taxon>Strophariaceae</taxon>
        <taxon>Agrocybe</taxon>
    </lineage>
</organism>
<dbReference type="EMBL" id="JANKHO010001059">
    <property type="protein sequence ID" value="KAJ3504053.1"/>
    <property type="molecule type" value="Genomic_DNA"/>
</dbReference>
<dbReference type="InterPro" id="IPR024983">
    <property type="entry name" value="CHAT_dom"/>
</dbReference>
<evidence type="ECO:0000313" key="3">
    <source>
        <dbReference type="Proteomes" id="UP001148786"/>
    </source>
</evidence>
<evidence type="ECO:0000259" key="1">
    <source>
        <dbReference type="Pfam" id="PF12770"/>
    </source>
</evidence>
<dbReference type="OrthoDB" id="9991317at2759"/>
<feature type="domain" description="CHAT" evidence="1">
    <location>
        <begin position="3"/>
        <end position="142"/>
    </location>
</feature>
<dbReference type="AlphaFoldDB" id="A0A9W8MR26"/>
<sequence length="143" mass="15836">MAHFACHGIANTRDPPLSQLKLYDWKTAPLDVRILSQHPYTGLQFVYLSACESGVTKAPRFEEESVHISAAFQAAGVPYAVATLWSIEDRSTVDIATSFYSRLAEGSEIDFSRSAEALHYAVMQARNRGIDPLLWASFVHFGA</sequence>
<evidence type="ECO:0000313" key="2">
    <source>
        <dbReference type="EMBL" id="KAJ3504053.1"/>
    </source>
</evidence>
<accession>A0A9W8MR26</accession>
<dbReference type="Pfam" id="PF12770">
    <property type="entry name" value="CHAT"/>
    <property type="match status" value="1"/>
</dbReference>